<evidence type="ECO:0000313" key="4">
    <source>
        <dbReference type="EMBL" id="KAF4314000.1"/>
    </source>
</evidence>
<dbReference type="OrthoDB" id="3945067at2759"/>
<gene>
    <name evidence="4" type="ORF">GTA08_BOTSDO00693</name>
</gene>
<feature type="compositionally biased region" description="Pro residues" evidence="1">
    <location>
        <begin position="227"/>
        <end position="238"/>
    </location>
</feature>
<name>A0A8H4J654_9PEZI</name>
<accession>A0A8H4J654</accession>
<evidence type="ECO:0000259" key="3">
    <source>
        <dbReference type="Pfam" id="PF14295"/>
    </source>
</evidence>
<feature type="compositionally biased region" description="Low complexity" evidence="1">
    <location>
        <begin position="159"/>
        <end position="226"/>
    </location>
</feature>
<proteinExistence type="predicted"/>
<evidence type="ECO:0000313" key="5">
    <source>
        <dbReference type="Proteomes" id="UP000572817"/>
    </source>
</evidence>
<evidence type="ECO:0000256" key="1">
    <source>
        <dbReference type="SAM" id="MobiDB-lite"/>
    </source>
</evidence>
<organism evidence="4 5">
    <name type="scientific">Botryosphaeria dothidea</name>
    <dbReference type="NCBI Taxonomy" id="55169"/>
    <lineage>
        <taxon>Eukaryota</taxon>
        <taxon>Fungi</taxon>
        <taxon>Dikarya</taxon>
        <taxon>Ascomycota</taxon>
        <taxon>Pezizomycotina</taxon>
        <taxon>Dothideomycetes</taxon>
        <taxon>Dothideomycetes incertae sedis</taxon>
        <taxon>Botryosphaeriales</taxon>
        <taxon>Botryosphaeriaceae</taxon>
        <taxon>Botryosphaeria</taxon>
    </lineage>
</organism>
<feature type="signal peptide" evidence="2">
    <location>
        <begin position="1"/>
        <end position="18"/>
    </location>
</feature>
<feature type="region of interest" description="Disordered" evidence="1">
    <location>
        <begin position="159"/>
        <end position="246"/>
    </location>
</feature>
<evidence type="ECO:0000256" key="2">
    <source>
        <dbReference type="SAM" id="SignalP"/>
    </source>
</evidence>
<dbReference type="Pfam" id="PF14295">
    <property type="entry name" value="PAN_4"/>
    <property type="match status" value="1"/>
</dbReference>
<dbReference type="EMBL" id="WWBZ02000001">
    <property type="protein sequence ID" value="KAF4314000.1"/>
    <property type="molecule type" value="Genomic_DNA"/>
</dbReference>
<keyword evidence="5" id="KW-1185">Reference proteome</keyword>
<feature type="chain" id="PRO_5035003053" description="Apple domain-containing protein" evidence="2">
    <location>
        <begin position="19"/>
        <end position="396"/>
    </location>
</feature>
<dbReference type="Proteomes" id="UP000572817">
    <property type="component" value="Unassembled WGS sequence"/>
</dbReference>
<sequence length="396" mass="40115">MLHSLILLGSVHAAAVAAAGCSPQYNMIADWVDNFQPAVAWCANQVSVPTSTVIVTTTLRRQKRDATSTTTGILTSSPATPIVLAPVAVSNLLHQTTTTKQKPRPAIAAIAPNAKVRRQFGSSWGRYFYNWMQQNSDNPAIQGVCSCIVDPVTKTLTSTVLPPAAPTTSSTRTTSSSSSSTRTSTTPTSTSTSTSTTSRTSTSTSTSSSSSSTSTSTSSTSTRPTQPSNPPPNPPPTSAVPSIPATSAIPSIPATSAIPSLSLTSAVPSLPLTSAAPSLPATSAIPTTNPLAGTACANGAYTGTGACLCDYTVVCGYTGNCGAANQTVVAAAASWQACAQACDNNSACSAWTYVYGTGLCTEVVDPDCDTNGFNAVPESDAVLGVYTGGCTGTCLV</sequence>
<feature type="domain" description="Apple" evidence="3">
    <location>
        <begin position="331"/>
        <end position="356"/>
    </location>
</feature>
<protein>
    <recommendedName>
        <fullName evidence="3">Apple domain-containing protein</fullName>
    </recommendedName>
</protein>
<comment type="caution">
    <text evidence="4">The sequence shown here is derived from an EMBL/GenBank/DDBJ whole genome shotgun (WGS) entry which is preliminary data.</text>
</comment>
<dbReference type="InterPro" id="IPR003609">
    <property type="entry name" value="Pan_app"/>
</dbReference>
<keyword evidence="2" id="KW-0732">Signal</keyword>
<dbReference type="AlphaFoldDB" id="A0A8H4J654"/>
<reference evidence="4" key="1">
    <citation type="submission" date="2020-04" db="EMBL/GenBank/DDBJ databases">
        <title>Genome Assembly and Annotation of Botryosphaeria dothidea sdau 11-99, a Latent Pathogen of Apple Fruit Ring Rot in China.</title>
        <authorList>
            <person name="Yu C."/>
            <person name="Diao Y."/>
            <person name="Lu Q."/>
            <person name="Zhao J."/>
            <person name="Cui S."/>
            <person name="Peng C."/>
            <person name="He B."/>
            <person name="Liu H."/>
        </authorList>
    </citation>
    <scope>NUCLEOTIDE SEQUENCE [LARGE SCALE GENOMIC DNA]</scope>
    <source>
        <strain evidence="4">Sdau11-99</strain>
    </source>
</reference>